<evidence type="ECO:0000313" key="4">
    <source>
        <dbReference type="Proteomes" id="UP000674318"/>
    </source>
</evidence>
<dbReference type="PROSITE" id="PS00108">
    <property type="entry name" value="PROTEIN_KINASE_ST"/>
    <property type="match status" value="1"/>
</dbReference>
<sequence>MSARSLYGGRTAIQENDNIAYCDGSNEPLSDKQHKPSKLGGHAAAAVELTTAVQVVDRLRWWRISRVRQNPIPVDHVVLRGSYTNYSCFGTRPIAPGVTRLLQKARTLLQQYRREQQRQQQEAYLRRQQDSRLLMASTTRAPVYNSSSERLENSTREMSRATGCVADEEERQPHLLCEMSDGDTEKVDNKRRSAVIMSPPRSPPTLNGGATACIGRPAEQRHPATMHSVCADVPVTGSNTTVSPPGKASLRFPQAADAPSSSLRAPSEQEARAAERLLSLFRPRAASAPLRSRRHRYTADDPYVAEDGVGDEPFLPRDQGCARVSVLPYKSITCASTSDDMADVRHAHAAAKTAIVLHHAPRLIVYEKGLSPRAALRAARISSDALEYLSDAAAESSAEVFSMTNLPLSSFERFFYQQQLRRPEERGRGHTPGMRSSSSPAAAAAADTDVGGAGVSPRDRASAEAGPAAATNITAGDGNCLVDGDGALFFGSPLMAAPARSPSTSVSPPFAAAWRATPRRGRCLGGGQKHKSGGRRSTLRAVSVPILPLVYKGGYPQEVTDASRLHRSCQAPPQKQPRDSNPTSSIIPAGLRSSMVPEDGGHMCCRVDDLQDVYVFNPMVDMIGRGAFSKVYAAVPILRGKEGLQRFASPLLGGHAAACGGEALGSGVLRGRGSPVPISRRATLVPRRSYSPAGHANPACGAGVNDTAGSLADDEAATGSLHTRSTATSLRSIPVVALKVISRKARDNSRVTPGPQATTPSAVAAVAGRVTVKAQQGAQHNDNSVRRELVEIEREVSILRRLHHTGCSQFFEAIRTPDSFVIAMGMFPGSMDAQHYLSRYGPPSEARAALMLFQLLSTVQYLHTNFGLIHRDIKLENMILSEVDGTVSDACIRDVLGTAVHKVDASTAETGEGGGRQGRPPTAVAAGTRTAAQLGYPKLPHNVQRLLRVTLIDFGLARRTRTGALLPAAAAVVRGRGAGVRQGSLNTSTTSPVNLAAFLPSSASPVAGSHHVHKNPTDNAHSGSSWTLASPGAGSAAGGVAPTNGGSISSHGYTSAKVALPRPPLLRQPASAVVGAGAAHLGPGAASIGGIDSSVSHLGMPSPMPSTTNMFTCFLDREEEMDEDENGGVGPAVESMATVNTDANVAGLGRGSRQDMTACRDDGDGAFSTDVSASETDPESGDNSTAELEEASTASEKEYCKSAPENERGVRPALLSPSVLTVQRQVAPEAATISVPPPPPTLVHLSHSTAVTPDHVNAANSGGHGNTSALPAGGSGLRNPSIMNSNTSHHQPLTAPPIVAVGGHTAPDDTDATLLLTPCGTEKYLPPEMLSWILEHGWVRRSTTVGLARAMDLYPIGIVAYVLLSGCFPFNASSRATLLKQQQRVPRCNSPRWAGVSSAAISFVQRLLEPNPLKRMTAREALEHPFLQEARLIAEKLSLVPHGEGEELPHPADPRDCSCTDHHHHHHGSCSVSRHMDDEANVHARSPRVTGINATSATATANVLRSVPPPALTHCTIAEAADDRGPTHPSTTSNLATHDDHLRRAAGLHRPATANELSPLSNSDRNTAALHSAAPSASDANGGCSPSDATLARRGSDENEEKDMFSSIARDVFGGVHPQLRTCEEKSRLITPAAVKPTPTAQCVAIPAITTAIKPSLLSVPHSIRKAASTPVDCAWEKRATLPKRAAAAATDSASALLPDRDDAATANQVVAALTATPTTTAKATEGVGDDLFESLYNNIMLND</sequence>
<evidence type="ECO:0000256" key="1">
    <source>
        <dbReference type="SAM" id="MobiDB-lite"/>
    </source>
</evidence>
<feature type="domain" description="Protein kinase" evidence="2">
    <location>
        <begin position="617"/>
        <end position="1427"/>
    </location>
</feature>
<dbReference type="Gene3D" id="1.10.510.10">
    <property type="entry name" value="Transferase(Phosphotransferase) domain 1"/>
    <property type="match status" value="2"/>
</dbReference>
<feature type="compositionally biased region" description="Polar residues" evidence="1">
    <location>
        <begin position="1555"/>
        <end position="1566"/>
    </location>
</feature>
<dbReference type="PANTHER" id="PTHR44167">
    <property type="entry name" value="OVARIAN-SPECIFIC SERINE/THREONINE-PROTEIN KINASE LOK-RELATED"/>
    <property type="match status" value="1"/>
</dbReference>
<reference evidence="3 4" key="1">
    <citation type="submission" date="2021-02" db="EMBL/GenBank/DDBJ databases">
        <title>Porcisia hertigi Genome sequencing and assembly.</title>
        <authorList>
            <person name="Almutairi H."/>
            <person name="Gatherer D."/>
        </authorList>
    </citation>
    <scope>NUCLEOTIDE SEQUENCE [LARGE SCALE GENOMIC DNA]</scope>
    <source>
        <strain evidence="3 4">C119</strain>
    </source>
</reference>
<dbReference type="PANTHER" id="PTHR44167:SF24">
    <property type="entry name" value="SERINE_THREONINE-PROTEIN KINASE CHK2"/>
    <property type="match status" value="1"/>
</dbReference>
<dbReference type="GO" id="GO:0004672">
    <property type="term" value="F:protein kinase activity"/>
    <property type="evidence" value="ECO:0007669"/>
    <property type="project" value="InterPro"/>
</dbReference>
<comment type="caution">
    <text evidence="3">The sequence shown here is derived from an EMBL/GenBank/DDBJ whole genome shotgun (WGS) entry which is preliminary data.</text>
</comment>
<feature type="region of interest" description="Disordered" evidence="1">
    <location>
        <begin position="421"/>
        <end position="475"/>
    </location>
</feature>
<keyword evidence="4" id="KW-1185">Reference proteome</keyword>
<feature type="compositionally biased region" description="Low complexity" evidence="1">
    <location>
        <begin position="1029"/>
        <end position="1042"/>
    </location>
</feature>
<dbReference type="SUPFAM" id="SSF56112">
    <property type="entry name" value="Protein kinase-like (PK-like)"/>
    <property type="match status" value="1"/>
</dbReference>
<feature type="region of interest" description="Disordered" evidence="1">
    <location>
        <begin position="1004"/>
        <end position="1043"/>
    </location>
</feature>
<evidence type="ECO:0000313" key="3">
    <source>
        <dbReference type="EMBL" id="KAG5501991.1"/>
    </source>
</evidence>
<dbReference type="Proteomes" id="UP000674318">
    <property type="component" value="Unassembled WGS sequence"/>
</dbReference>
<feature type="region of interest" description="Disordered" evidence="1">
    <location>
        <begin position="565"/>
        <end position="592"/>
    </location>
</feature>
<dbReference type="GO" id="GO:0005524">
    <property type="term" value="F:ATP binding"/>
    <property type="evidence" value="ECO:0007669"/>
    <property type="project" value="InterPro"/>
</dbReference>
<feature type="region of interest" description="Disordered" evidence="1">
    <location>
        <begin position="240"/>
        <end position="271"/>
    </location>
</feature>
<dbReference type="Pfam" id="PF00069">
    <property type="entry name" value="Pkinase"/>
    <property type="match status" value="2"/>
</dbReference>
<dbReference type="EMBL" id="JAFJZO010000026">
    <property type="protein sequence ID" value="KAG5501991.1"/>
    <property type="molecule type" value="Genomic_DNA"/>
</dbReference>
<evidence type="ECO:0000259" key="2">
    <source>
        <dbReference type="PROSITE" id="PS50011"/>
    </source>
</evidence>
<dbReference type="InterPro" id="IPR008271">
    <property type="entry name" value="Ser/Thr_kinase_AS"/>
</dbReference>
<dbReference type="RefSeq" id="XP_067756438.1">
    <property type="nucleotide sequence ID" value="XM_067900254.1"/>
</dbReference>
<dbReference type="SMART" id="SM00220">
    <property type="entry name" value="S_TKc"/>
    <property type="match status" value="1"/>
</dbReference>
<feature type="compositionally biased region" description="Basic and acidic residues" evidence="1">
    <location>
        <begin position="1195"/>
        <end position="1210"/>
    </location>
</feature>
<accession>A0A836HZU6</accession>
<dbReference type="InterPro" id="IPR011009">
    <property type="entry name" value="Kinase-like_dom_sf"/>
</dbReference>
<organism evidence="3 4">
    <name type="scientific">Porcisia hertigi</name>
    <dbReference type="NCBI Taxonomy" id="2761500"/>
    <lineage>
        <taxon>Eukaryota</taxon>
        <taxon>Discoba</taxon>
        <taxon>Euglenozoa</taxon>
        <taxon>Kinetoplastea</taxon>
        <taxon>Metakinetoplastina</taxon>
        <taxon>Trypanosomatida</taxon>
        <taxon>Trypanosomatidae</taxon>
        <taxon>Leishmaniinae</taxon>
        <taxon>Porcisia</taxon>
    </lineage>
</organism>
<name>A0A836HZU6_9TRYP</name>
<feature type="region of interest" description="Disordered" evidence="1">
    <location>
        <begin position="1551"/>
        <end position="1603"/>
    </location>
</feature>
<dbReference type="InterPro" id="IPR000719">
    <property type="entry name" value="Prot_kinase_dom"/>
</dbReference>
<feature type="compositionally biased region" description="Low complexity" evidence="1">
    <location>
        <begin position="436"/>
        <end position="446"/>
    </location>
</feature>
<proteinExistence type="predicted"/>
<protein>
    <recommendedName>
        <fullName evidence="2">Protein kinase domain-containing protein</fullName>
    </recommendedName>
</protein>
<feature type="region of interest" description="Disordered" evidence="1">
    <location>
        <begin position="1146"/>
        <end position="1214"/>
    </location>
</feature>
<feature type="compositionally biased region" description="Polar residues" evidence="1">
    <location>
        <begin position="1017"/>
        <end position="1028"/>
    </location>
</feature>
<dbReference type="OrthoDB" id="245043at2759"/>
<dbReference type="KEGG" id="phet:94290331"/>
<dbReference type="GeneID" id="94290331"/>
<gene>
    <name evidence="3" type="ORF">JKF63_04262</name>
</gene>
<dbReference type="PROSITE" id="PS50011">
    <property type="entry name" value="PROTEIN_KINASE_DOM"/>
    <property type="match status" value="1"/>
</dbReference>